<dbReference type="WBParaSite" id="MCU_013460-RA">
    <property type="protein sequence ID" value="MCU_013460-RA"/>
    <property type="gene ID" value="MCU_013460"/>
</dbReference>
<protein>
    <submittedName>
        <fullName evidence="2">Uncharacterized protein</fullName>
    </submittedName>
</protein>
<evidence type="ECO:0000313" key="2">
    <source>
        <dbReference type="WBParaSite" id="MCU_013460-RA"/>
    </source>
</evidence>
<proteinExistence type="predicted"/>
<reference evidence="2" key="1">
    <citation type="submission" date="2019-11" db="UniProtKB">
        <authorList>
            <consortium name="WormBaseParasite"/>
        </authorList>
    </citation>
    <scope>IDENTIFICATION</scope>
</reference>
<dbReference type="AlphaFoldDB" id="A0A5K3G087"/>
<organism evidence="2">
    <name type="scientific">Mesocestoides corti</name>
    <name type="common">Flatworm</name>
    <dbReference type="NCBI Taxonomy" id="53468"/>
    <lineage>
        <taxon>Eukaryota</taxon>
        <taxon>Metazoa</taxon>
        <taxon>Spiralia</taxon>
        <taxon>Lophotrochozoa</taxon>
        <taxon>Platyhelminthes</taxon>
        <taxon>Cestoda</taxon>
        <taxon>Eucestoda</taxon>
        <taxon>Cyclophyllidea</taxon>
        <taxon>Mesocestoididae</taxon>
        <taxon>Mesocestoides</taxon>
    </lineage>
</organism>
<accession>A0A5K3G087</accession>
<sequence length="130" mass="13713">MQAGADELKSHCAVPSGSSGSEESIAFPFARSLARSLATPATTSATLRIPLDNMQAGADELKSHCAVPSGSSGSEEVCWFHHAIANASSKYQPPCAHAITPSPSVVQQPSTSTNLQLVLFDMTTKQYFFI</sequence>
<feature type="region of interest" description="Disordered" evidence="1">
    <location>
        <begin position="1"/>
        <end position="21"/>
    </location>
</feature>
<evidence type="ECO:0000256" key="1">
    <source>
        <dbReference type="SAM" id="MobiDB-lite"/>
    </source>
</evidence>
<feature type="compositionally biased region" description="Basic and acidic residues" evidence="1">
    <location>
        <begin position="1"/>
        <end position="10"/>
    </location>
</feature>
<name>A0A5K3G087_MESCO</name>